<evidence type="ECO:0000313" key="3">
    <source>
        <dbReference type="Proteomes" id="UP000237105"/>
    </source>
</evidence>
<organism evidence="2 3">
    <name type="scientific">Parasponia andersonii</name>
    <name type="common">Sponia andersonii</name>
    <dbReference type="NCBI Taxonomy" id="3476"/>
    <lineage>
        <taxon>Eukaryota</taxon>
        <taxon>Viridiplantae</taxon>
        <taxon>Streptophyta</taxon>
        <taxon>Embryophyta</taxon>
        <taxon>Tracheophyta</taxon>
        <taxon>Spermatophyta</taxon>
        <taxon>Magnoliopsida</taxon>
        <taxon>eudicotyledons</taxon>
        <taxon>Gunneridae</taxon>
        <taxon>Pentapetalae</taxon>
        <taxon>rosids</taxon>
        <taxon>fabids</taxon>
        <taxon>Rosales</taxon>
        <taxon>Cannabaceae</taxon>
        <taxon>Parasponia</taxon>
    </lineage>
</organism>
<dbReference type="OrthoDB" id="10472907at2759"/>
<proteinExistence type="predicted"/>
<accession>A0A2P5AMW1</accession>
<reference evidence="3" key="1">
    <citation type="submission" date="2016-06" db="EMBL/GenBank/DDBJ databases">
        <title>Parallel loss of symbiosis genes in relatives of nitrogen-fixing non-legume Parasponia.</title>
        <authorList>
            <person name="Van Velzen R."/>
            <person name="Holmer R."/>
            <person name="Bu F."/>
            <person name="Rutten L."/>
            <person name="Van Zeijl A."/>
            <person name="Liu W."/>
            <person name="Santuari L."/>
            <person name="Cao Q."/>
            <person name="Sharma T."/>
            <person name="Shen D."/>
            <person name="Roswanjaya Y."/>
            <person name="Wardhani T."/>
            <person name="Kalhor M.S."/>
            <person name="Jansen J."/>
            <person name="Van den Hoogen J."/>
            <person name="Gungor B."/>
            <person name="Hartog M."/>
            <person name="Hontelez J."/>
            <person name="Verver J."/>
            <person name="Yang W.-C."/>
            <person name="Schijlen E."/>
            <person name="Repin R."/>
            <person name="Schilthuizen M."/>
            <person name="Schranz E."/>
            <person name="Heidstra R."/>
            <person name="Miyata K."/>
            <person name="Fedorova E."/>
            <person name="Kohlen W."/>
            <person name="Bisseling T."/>
            <person name="Smit S."/>
            <person name="Geurts R."/>
        </authorList>
    </citation>
    <scope>NUCLEOTIDE SEQUENCE [LARGE SCALE GENOMIC DNA]</scope>
    <source>
        <strain evidence="3">cv. WU1-14</strain>
    </source>
</reference>
<keyword evidence="1" id="KW-1133">Transmembrane helix</keyword>
<dbReference type="AlphaFoldDB" id="A0A2P5AMW1"/>
<comment type="caution">
    <text evidence="2">The sequence shown here is derived from an EMBL/GenBank/DDBJ whole genome shotgun (WGS) entry which is preliminary data.</text>
</comment>
<sequence length="401" mass="44650">MRYYNLKRELIKTTENETQPYLLLQKRGDQLTRYSHKKALIPALMFFFFLFFSKSLLSLFRYFCILEKLDILKKKTKSEEDDLRPLCHGGRKNSRNFLWREVKIEIEHSTRQIMVVQIDDGGRVRVALDSTATAERGGGEIANRLAMIEPQPLILMTLHHPGANVRVKIHELVPGGRHTVDGSDRRHLLKRESHGGSGGWAESVAEIKIQRRRRVEHQSRLAARGLDRTALTRALIEALGVDIHDVDVVLVGTLGREGEVGLGLGAAEVSGGSVVGAGGFFGGVEGPEPDPALLAWVPDLGGVPAPRPLPHSPEMHLLHVAVNFNGGGGCCRLVSRRHFFISRKNPDFRLFPGKIKTNKRKRKKRVCEFWRRRREYDEEVGGGGGGGVGSQGRCGKGCLVL</sequence>
<protein>
    <submittedName>
        <fullName evidence="2">Uncharacterized protein</fullName>
    </submittedName>
</protein>
<dbReference type="EMBL" id="JXTB01000514">
    <property type="protein sequence ID" value="PON37874.1"/>
    <property type="molecule type" value="Genomic_DNA"/>
</dbReference>
<gene>
    <name evidence="2" type="ORF">PanWU01x14_316950</name>
</gene>
<feature type="transmembrane region" description="Helical" evidence="1">
    <location>
        <begin position="39"/>
        <end position="63"/>
    </location>
</feature>
<evidence type="ECO:0000256" key="1">
    <source>
        <dbReference type="SAM" id="Phobius"/>
    </source>
</evidence>
<keyword evidence="1" id="KW-0472">Membrane</keyword>
<keyword evidence="1" id="KW-0812">Transmembrane</keyword>
<dbReference type="Proteomes" id="UP000237105">
    <property type="component" value="Unassembled WGS sequence"/>
</dbReference>
<keyword evidence="3" id="KW-1185">Reference proteome</keyword>
<evidence type="ECO:0000313" key="2">
    <source>
        <dbReference type="EMBL" id="PON37874.1"/>
    </source>
</evidence>
<name>A0A2P5AMW1_PARAD</name>